<reference evidence="2" key="1">
    <citation type="submission" date="2020-03" db="EMBL/GenBank/DDBJ databases">
        <title>Roseovarius gahaiensis sp. nov., isolated from Gahai Saline Lake, China.</title>
        <authorList>
            <person name="Sun X."/>
        </authorList>
    </citation>
    <scope>NUCLEOTIDE SEQUENCE</scope>
    <source>
        <strain evidence="2">GH877</strain>
    </source>
</reference>
<sequence>MKSKPGPLFLEQRAYRRRRMADAARVLPVLGAILFSVPLLWGQDGSGAALTTKVMLYLFVIWGLLVGLSAVISRKLREEETRSADNQTQSKTGV</sequence>
<keyword evidence="3" id="KW-1185">Reference proteome</keyword>
<evidence type="ECO:0000256" key="1">
    <source>
        <dbReference type="SAM" id="Phobius"/>
    </source>
</evidence>
<keyword evidence="1" id="KW-0472">Membrane</keyword>
<evidence type="ECO:0000313" key="3">
    <source>
        <dbReference type="Proteomes" id="UP000639775"/>
    </source>
</evidence>
<dbReference type="EMBL" id="JAAORB010000009">
    <property type="protein sequence ID" value="NHQ74210.1"/>
    <property type="molecule type" value="Genomic_DNA"/>
</dbReference>
<feature type="transmembrane region" description="Helical" evidence="1">
    <location>
        <begin position="54"/>
        <end position="72"/>
    </location>
</feature>
<dbReference type="AlphaFoldDB" id="A0A967EG56"/>
<comment type="caution">
    <text evidence="2">The sequence shown here is derived from an EMBL/GenBank/DDBJ whole genome shotgun (WGS) entry which is preliminary data.</text>
</comment>
<organism evidence="2 3">
    <name type="scientific">Roseovarius gahaiensis</name>
    <dbReference type="NCBI Taxonomy" id="2716691"/>
    <lineage>
        <taxon>Bacteria</taxon>
        <taxon>Pseudomonadati</taxon>
        <taxon>Pseudomonadota</taxon>
        <taxon>Alphaproteobacteria</taxon>
        <taxon>Rhodobacterales</taxon>
        <taxon>Roseobacteraceae</taxon>
        <taxon>Roseovarius</taxon>
    </lineage>
</organism>
<keyword evidence="1" id="KW-0812">Transmembrane</keyword>
<keyword evidence="1" id="KW-1133">Transmembrane helix</keyword>
<protein>
    <submittedName>
        <fullName evidence="2">Uncharacterized protein</fullName>
    </submittedName>
</protein>
<evidence type="ECO:0000313" key="2">
    <source>
        <dbReference type="EMBL" id="NHQ74210.1"/>
    </source>
</evidence>
<proteinExistence type="predicted"/>
<feature type="transmembrane region" description="Helical" evidence="1">
    <location>
        <begin position="23"/>
        <end position="42"/>
    </location>
</feature>
<dbReference type="RefSeq" id="WP_167194961.1">
    <property type="nucleotide sequence ID" value="NZ_JAAORB010000009.1"/>
</dbReference>
<gene>
    <name evidence="2" type="ORF">HAT86_06990</name>
</gene>
<dbReference type="Proteomes" id="UP000639775">
    <property type="component" value="Unassembled WGS sequence"/>
</dbReference>
<accession>A0A967EG56</accession>
<name>A0A967EG56_9RHOB</name>